<dbReference type="KEGG" id="dli:dnl_48660"/>
<dbReference type="Proteomes" id="UP000663720">
    <property type="component" value="Chromosome"/>
</dbReference>
<sequence length="89" mass="10638">MEIRTTLKDFSEKMKYYHFPPETYLRVIIDTDIKIKNRAGKNEELPFITPEKQRHLLNLITSEYQPEASQELVKIIQQSRMNTDILNLE</sequence>
<proteinExistence type="predicted"/>
<dbReference type="RefSeq" id="WP_207688412.1">
    <property type="nucleotide sequence ID" value="NZ_CP061799.1"/>
</dbReference>
<evidence type="ECO:0000313" key="2">
    <source>
        <dbReference type="Proteomes" id="UP000663720"/>
    </source>
</evidence>
<dbReference type="EMBL" id="CP061799">
    <property type="protein sequence ID" value="QTA82490.1"/>
    <property type="molecule type" value="Genomic_DNA"/>
</dbReference>
<name>A0A975BC18_9BACT</name>
<keyword evidence="2" id="KW-1185">Reference proteome</keyword>
<evidence type="ECO:0000313" key="1">
    <source>
        <dbReference type="EMBL" id="QTA82490.1"/>
    </source>
</evidence>
<accession>A0A975BC18</accession>
<organism evidence="1 2">
    <name type="scientific">Desulfonema limicola</name>
    <dbReference type="NCBI Taxonomy" id="45656"/>
    <lineage>
        <taxon>Bacteria</taxon>
        <taxon>Pseudomonadati</taxon>
        <taxon>Thermodesulfobacteriota</taxon>
        <taxon>Desulfobacteria</taxon>
        <taxon>Desulfobacterales</taxon>
        <taxon>Desulfococcaceae</taxon>
        <taxon>Desulfonema</taxon>
    </lineage>
</organism>
<protein>
    <submittedName>
        <fullName evidence="1">Uncharacterized protein</fullName>
    </submittedName>
</protein>
<dbReference type="AlphaFoldDB" id="A0A975BC18"/>
<gene>
    <name evidence="1" type="ORF">dnl_48660</name>
</gene>
<reference evidence="1" key="1">
    <citation type="journal article" date="2021" name="Microb. Physiol.">
        <title>Proteogenomic Insights into the Physiology of Marine, Sulfate-Reducing, Filamentous Desulfonema limicola and Desulfonema magnum.</title>
        <authorList>
            <person name="Schnaars V."/>
            <person name="Wohlbrand L."/>
            <person name="Scheve S."/>
            <person name="Hinrichs C."/>
            <person name="Reinhardt R."/>
            <person name="Rabus R."/>
        </authorList>
    </citation>
    <scope>NUCLEOTIDE SEQUENCE</scope>
    <source>
        <strain evidence="1">5ac10</strain>
    </source>
</reference>